<dbReference type="SUPFAM" id="SSF48019">
    <property type="entry name" value="post-AAA+ oligomerization domain-like"/>
    <property type="match status" value="1"/>
</dbReference>
<dbReference type="GO" id="GO:0003887">
    <property type="term" value="F:DNA-directed DNA polymerase activity"/>
    <property type="evidence" value="ECO:0007669"/>
    <property type="project" value="UniProtKB-EC"/>
</dbReference>
<evidence type="ECO:0000313" key="9">
    <source>
        <dbReference type="EMBL" id="MFH0264922.1"/>
    </source>
</evidence>
<evidence type="ECO:0000256" key="4">
    <source>
        <dbReference type="ARBA" id="ARBA00022695"/>
    </source>
</evidence>
<keyword evidence="5" id="KW-0235">DNA replication</keyword>
<keyword evidence="4 9" id="KW-0548">Nucleotidyltransferase</keyword>
<comment type="catalytic activity">
    <reaction evidence="7">
        <text>DNA(n) + a 2'-deoxyribonucleoside 5'-triphosphate = DNA(n+1) + diphosphate</text>
        <dbReference type="Rhea" id="RHEA:22508"/>
        <dbReference type="Rhea" id="RHEA-COMP:17339"/>
        <dbReference type="Rhea" id="RHEA-COMP:17340"/>
        <dbReference type="ChEBI" id="CHEBI:33019"/>
        <dbReference type="ChEBI" id="CHEBI:61560"/>
        <dbReference type="ChEBI" id="CHEBI:173112"/>
        <dbReference type="EC" id="2.7.7.7"/>
    </reaction>
</comment>
<dbReference type="InterPro" id="IPR050238">
    <property type="entry name" value="DNA_Rep/Repair_Clamp_Loader"/>
</dbReference>
<dbReference type="Gene3D" id="1.20.272.10">
    <property type="match status" value="1"/>
</dbReference>
<organism evidence="9 10">
    <name type="scientific">Vibrio rumoiensis</name>
    <dbReference type="NCBI Taxonomy" id="76258"/>
    <lineage>
        <taxon>Bacteria</taxon>
        <taxon>Pseudomonadati</taxon>
        <taxon>Pseudomonadota</taxon>
        <taxon>Gammaproteobacteria</taxon>
        <taxon>Vibrionales</taxon>
        <taxon>Vibrionaceae</taxon>
        <taxon>Vibrio</taxon>
    </lineage>
</organism>
<evidence type="ECO:0000256" key="2">
    <source>
        <dbReference type="ARBA" id="ARBA00014363"/>
    </source>
</evidence>
<comment type="caution">
    <text evidence="9">The sequence shown here is derived from an EMBL/GenBank/DDBJ whole genome shotgun (WGS) entry which is preliminary data.</text>
</comment>
<evidence type="ECO:0000256" key="3">
    <source>
        <dbReference type="ARBA" id="ARBA00022679"/>
    </source>
</evidence>
<dbReference type="InterPro" id="IPR008921">
    <property type="entry name" value="DNA_pol3_clamp-load_cplx_C"/>
</dbReference>
<protein>
    <recommendedName>
        <fullName evidence="2">DNA polymerase III subunit delta'</fullName>
        <ecNumber evidence="1">2.7.7.7</ecNumber>
    </recommendedName>
</protein>
<dbReference type="InterPro" id="IPR027417">
    <property type="entry name" value="P-loop_NTPase"/>
</dbReference>
<dbReference type="Pfam" id="PF13177">
    <property type="entry name" value="DNA_pol3_delta2"/>
    <property type="match status" value="1"/>
</dbReference>
<dbReference type="Gene3D" id="3.40.50.300">
    <property type="entry name" value="P-loop containing nucleotide triphosphate hydrolases"/>
    <property type="match status" value="1"/>
</dbReference>
<reference evidence="9 10" key="1">
    <citation type="submission" date="2024-10" db="EMBL/GenBank/DDBJ databases">
        <authorList>
            <person name="Yibar A."/>
            <person name="Saticioglu I.B."/>
            <person name="Duman M."/>
            <person name="Ajmi N."/>
            <person name="Gurler F."/>
            <person name="Ay H."/>
            <person name="Onuk E."/>
            <person name="Guler S."/>
            <person name="Romalde J.L."/>
        </authorList>
    </citation>
    <scope>NUCLEOTIDE SEQUENCE [LARGE SCALE GENOMIC DNA]</scope>
    <source>
        <strain evidence="9 10">14-MA-B</strain>
    </source>
</reference>
<dbReference type="EC" id="2.7.7.7" evidence="1"/>
<dbReference type="Proteomes" id="UP001607151">
    <property type="component" value="Unassembled WGS sequence"/>
</dbReference>
<dbReference type="InterPro" id="IPR004622">
    <property type="entry name" value="DNA_pol_HolB"/>
</dbReference>
<dbReference type="PANTHER" id="PTHR11669">
    <property type="entry name" value="REPLICATION FACTOR C / DNA POLYMERASE III GAMMA-TAU SUBUNIT"/>
    <property type="match status" value="1"/>
</dbReference>
<feature type="domain" description="DNA polymerase III delta subunit C-terminal" evidence="8">
    <location>
        <begin position="211"/>
        <end position="315"/>
    </location>
</feature>
<keyword evidence="6" id="KW-0239">DNA-directed DNA polymerase</keyword>
<dbReference type="InterPro" id="IPR015199">
    <property type="entry name" value="DNA_pol_III_delta_C"/>
</dbReference>
<evidence type="ECO:0000259" key="8">
    <source>
        <dbReference type="Pfam" id="PF09115"/>
    </source>
</evidence>
<evidence type="ECO:0000256" key="7">
    <source>
        <dbReference type="ARBA" id="ARBA00049244"/>
    </source>
</evidence>
<dbReference type="NCBIfam" id="TIGR00678">
    <property type="entry name" value="holB"/>
    <property type="match status" value="1"/>
</dbReference>
<dbReference type="RefSeq" id="WP_394607404.1">
    <property type="nucleotide sequence ID" value="NZ_JBIHSN010000002.1"/>
</dbReference>
<sequence>MTLYPWLEPLWKQWQLMLSQQSIPHAMLCSANVGTGIEELVNRLAAAVVCKNSDDEACGFCHSCDLSKGGHHPDIHWVMPEKPGKGINVEQVREANRYAMESSQLGGKRIIIIQPAEAMNESASNALLKTLETPPDQCVFILLTQDKHKLLPTIISRCQHWQLPKVSRAVLLDWLNGQNARQVTVDWFILKMYGQSPLDALSFIKQEKQKEWEQLLTILLSGVQSRSFSLFEVQSFFKVDPIEKVTWLLYLFNDLQKAHFGVCEGPFPHLFEQLLGCTSYESAYSHYQHLQKMLHSLQSSSGLNAELLIVDWYLTLVQAPSNN</sequence>
<dbReference type="Pfam" id="PF09115">
    <property type="entry name" value="DNApol3-delta_C"/>
    <property type="match status" value="1"/>
</dbReference>
<dbReference type="PANTHER" id="PTHR11669:SF8">
    <property type="entry name" value="DNA POLYMERASE III SUBUNIT DELTA"/>
    <property type="match status" value="1"/>
</dbReference>
<evidence type="ECO:0000313" key="10">
    <source>
        <dbReference type="Proteomes" id="UP001607151"/>
    </source>
</evidence>
<name>A0ABW7ITX0_9VIBR</name>
<evidence type="ECO:0000256" key="6">
    <source>
        <dbReference type="ARBA" id="ARBA00022932"/>
    </source>
</evidence>
<keyword evidence="3 9" id="KW-0808">Transferase</keyword>
<dbReference type="SUPFAM" id="SSF52540">
    <property type="entry name" value="P-loop containing nucleoside triphosphate hydrolases"/>
    <property type="match status" value="1"/>
</dbReference>
<evidence type="ECO:0000256" key="1">
    <source>
        <dbReference type="ARBA" id="ARBA00012417"/>
    </source>
</evidence>
<keyword evidence="10" id="KW-1185">Reference proteome</keyword>
<dbReference type="EMBL" id="JBIHSN010000002">
    <property type="protein sequence ID" value="MFH0264922.1"/>
    <property type="molecule type" value="Genomic_DNA"/>
</dbReference>
<gene>
    <name evidence="9" type="primary">holB</name>
    <name evidence="9" type="ORF">ACGRQ9_05345</name>
</gene>
<accession>A0ABW7ITX0</accession>
<evidence type="ECO:0000256" key="5">
    <source>
        <dbReference type="ARBA" id="ARBA00022705"/>
    </source>
</evidence>
<proteinExistence type="predicted"/>